<feature type="transmembrane region" description="Helical" evidence="18">
    <location>
        <begin position="572"/>
        <end position="590"/>
    </location>
</feature>
<evidence type="ECO:0000256" key="8">
    <source>
        <dbReference type="ARBA" id="ARBA00022729"/>
    </source>
</evidence>
<evidence type="ECO:0000256" key="11">
    <source>
        <dbReference type="ARBA" id="ARBA00022958"/>
    </source>
</evidence>
<dbReference type="HOGENOM" id="CLU_007948_5_1_1"/>
<keyword evidence="13" id="KW-0915">Sodium</keyword>
<keyword evidence="6" id="KW-0109">Calcium transport</keyword>
<dbReference type="GO" id="GO:0008273">
    <property type="term" value="F:calcium, potassium:sodium antiporter activity"/>
    <property type="evidence" value="ECO:0000318"/>
    <property type="project" value="GO_Central"/>
</dbReference>
<dbReference type="Pfam" id="PF01699">
    <property type="entry name" value="Na_Ca_ex"/>
    <property type="match status" value="2"/>
</dbReference>
<feature type="transmembrane region" description="Helical" evidence="18">
    <location>
        <begin position="156"/>
        <end position="178"/>
    </location>
</feature>
<comment type="similarity">
    <text evidence="2">Belongs to the Ca(2+):cation antiporter (CaCA) (TC 2.A.19) family. SLC24A subfamily.</text>
</comment>
<feature type="domain" description="Sodium/calcium exchanger membrane region" evidence="19">
    <location>
        <begin position="125"/>
        <end position="270"/>
    </location>
</feature>
<comment type="subcellular location">
    <subcellularLocation>
        <location evidence="1">Membrane</location>
        <topology evidence="1">Multi-pass membrane protein</topology>
    </subcellularLocation>
</comment>
<dbReference type="InterPro" id="IPR044880">
    <property type="entry name" value="NCX_ion-bd_dom_sf"/>
</dbReference>
<dbReference type="eggNOG" id="KOG1307">
    <property type="taxonomic scope" value="Eukaryota"/>
</dbReference>
<evidence type="ECO:0000256" key="5">
    <source>
        <dbReference type="ARBA" id="ARBA00022538"/>
    </source>
</evidence>
<dbReference type="Gene3D" id="1.20.1420.30">
    <property type="entry name" value="NCX, central ion-binding region"/>
    <property type="match status" value="2"/>
</dbReference>
<keyword evidence="11" id="KW-0630">Potassium</keyword>
<evidence type="ECO:0000256" key="14">
    <source>
        <dbReference type="ARBA" id="ARBA00023065"/>
    </source>
</evidence>
<feature type="transmembrane region" description="Helical" evidence="18">
    <location>
        <begin position="190"/>
        <end position="213"/>
    </location>
</feature>
<evidence type="ECO:0000256" key="7">
    <source>
        <dbReference type="ARBA" id="ARBA00022692"/>
    </source>
</evidence>
<dbReference type="PANTHER" id="PTHR10846">
    <property type="entry name" value="SODIUM/POTASSIUM/CALCIUM EXCHANGER"/>
    <property type="match status" value="1"/>
</dbReference>
<dbReference type="RefSeq" id="XP_002297406.1">
    <property type="nucleotide sequence ID" value="XM_002297370.1"/>
</dbReference>
<evidence type="ECO:0000256" key="15">
    <source>
        <dbReference type="ARBA" id="ARBA00023136"/>
    </source>
</evidence>
<evidence type="ECO:0000256" key="18">
    <source>
        <dbReference type="SAM" id="Phobius"/>
    </source>
</evidence>
<dbReference type="GO" id="GO:0015293">
    <property type="term" value="F:symporter activity"/>
    <property type="evidence" value="ECO:0007669"/>
    <property type="project" value="UniProtKB-KW"/>
</dbReference>
<dbReference type="FunFam" id="1.20.1420.30:FF:000009">
    <property type="entry name" value="sodium/potassium/calcium exchanger 5 isoform X2"/>
    <property type="match status" value="1"/>
</dbReference>
<evidence type="ECO:0000259" key="19">
    <source>
        <dbReference type="Pfam" id="PF01699"/>
    </source>
</evidence>
<protein>
    <submittedName>
        <fullName evidence="20">Sodium/potassium/calcium exchange protein</fullName>
    </submittedName>
</protein>
<keyword evidence="14" id="KW-0406">Ion transport</keyword>
<feature type="compositionally biased region" description="Polar residues" evidence="17">
    <location>
        <begin position="1"/>
        <end position="18"/>
    </location>
</feature>
<dbReference type="Proteomes" id="UP000001449">
    <property type="component" value="Unassembled WGS sequence"/>
</dbReference>
<feature type="transmembrane region" description="Helical" evidence="18">
    <location>
        <begin position="602"/>
        <end position="622"/>
    </location>
</feature>
<keyword evidence="8" id="KW-0732">Signal</keyword>
<reference evidence="20 21" key="2">
    <citation type="journal article" date="2008" name="Nature">
        <title>The Phaeodactylum genome reveals the evolutionary history of diatom genomes.</title>
        <authorList>
            <person name="Bowler C."/>
            <person name="Allen A.E."/>
            <person name="Badger J.H."/>
            <person name="Grimwood J."/>
            <person name="Jabbari K."/>
            <person name="Kuo A."/>
            <person name="Maheswari U."/>
            <person name="Martens C."/>
            <person name="Maumus F."/>
            <person name="Otillar R.P."/>
            <person name="Rayko E."/>
            <person name="Salamov A."/>
            <person name="Vandepoele K."/>
            <person name="Beszteri B."/>
            <person name="Gruber A."/>
            <person name="Heijde M."/>
            <person name="Katinka M."/>
            <person name="Mock T."/>
            <person name="Valentin K."/>
            <person name="Verret F."/>
            <person name="Berges J.A."/>
            <person name="Brownlee C."/>
            <person name="Cadoret J.P."/>
            <person name="Chiovitti A."/>
            <person name="Choi C.J."/>
            <person name="Coesel S."/>
            <person name="De Martino A."/>
            <person name="Detter J.C."/>
            <person name="Durkin C."/>
            <person name="Falciatore A."/>
            <person name="Fournet J."/>
            <person name="Haruta M."/>
            <person name="Huysman M.J."/>
            <person name="Jenkins B.D."/>
            <person name="Jiroutova K."/>
            <person name="Jorgensen R.E."/>
            <person name="Joubert Y."/>
            <person name="Kaplan A."/>
            <person name="Kroger N."/>
            <person name="Kroth P.G."/>
            <person name="La Roche J."/>
            <person name="Lindquist E."/>
            <person name="Lommer M."/>
            <person name="Martin-Jezequel V."/>
            <person name="Lopez P.J."/>
            <person name="Lucas S."/>
            <person name="Mangogna M."/>
            <person name="McGinnis K."/>
            <person name="Medlin L.K."/>
            <person name="Montsant A."/>
            <person name="Oudot-Le Secq M.P."/>
            <person name="Napoli C."/>
            <person name="Obornik M."/>
            <person name="Parker M.S."/>
            <person name="Petit J.L."/>
            <person name="Porcel B.M."/>
            <person name="Poulsen N."/>
            <person name="Robison M."/>
            <person name="Rychlewski L."/>
            <person name="Rynearson T.A."/>
            <person name="Schmutz J."/>
            <person name="Shapiro H."/>
            <person name="Siaut M."/>
            <person name="Stanley M."/>
            <person name="Sussman M.R."/>
            <person name="Taylor A.R."/>
            <person name="Vardi A."/>
            <person name="von Dassow P."/>
            <person name="Vyverman W."/>
            <person name="Willis A."/>
            <person name="Wyrwicz L.S."/>
            <person name="Rokhsar D.S."/>
            <person name="Weissenbach J."/>
            <person name="Armbrust E.V."/>
            <person name="Green B.R."/>
            <person name="Van de Peer Y."/>
            <person name="Grigoriev I.V."/>
        </authorList>
    </citation>
    <scope>NUCLEOTIDE SEQUENCE [LARGE SCALE GENOMIC DNA]</scope>
    <source>
        <strain evidence="20 21">CCMP1335</strain>
    </source>
</reference>
<dbReference type="InterPro" id="IPR004481">
    <property type="entry name" value="K/Na/Ca-exchanger"/>
</dbReference>
<feature type="compositionally biased region" description="Polar residues" evidence="17">
    <location>
        <begin position="318"/>
        <end position="337"/>
    </location>
</feature>
<evidence type="ECO:0000256" key="9">
    <source>
        <dbReference type="ARBA" id="ARBA00022837"/>
    </source>
</evidence>
<dbReference type="NCBIfam" id="TIGR00367">
    <property type="entry name" value="calcium/sodium antiporter"/>
    <property type="match status" value="1"/>
</dbReference>
<feature type="region of interest" description="Disordered" evidence="17">
    <location>
        <begin position="92"/>
        <end position="113"/>
    </location>
</feature>
<keyword evidence="15 18" id="KW-0472">Membrane</keyword>
<evidence type="ECO:0000256" key="10">
    <source>
        <dbReference type="ARBA" id="ARBA00022847"/>
    </source>
</evidence>
<keyword evidence="10" id="KW-0769">Symport</keyword>
<feature type="region of interest" description="Disordered" evidence="17">
    <location>
        <begin position="386"/>
        <end position="429"/>
    </location>
</feature>
<dbReference type="GO" id="GO:0006874">
    <property type="term" value="P:intracellular calcium ion homeostasis"/>
    <property type="evidence" value="ECO:0000318"/>
    <property type="project" value="GO_Central"/>
</dbReference>
<dbReference type="PANTHER" id="PTHR10846:SF73">
    <property type="entry name" value="SODIUM_CALCIUM EXCHANGER MEMBRANE REGION DOMAIN-CONTAINING PROTEIN"/>
    <property type="match status" value="1"/>
</dbReference>
<feature type="region of interest" description="Disordered" evidence="17">
    <location>
        <begin position="1"/>
        <end position="26"/>
    </location>
</feature>
<dbReference type="OMA" id="NGIMQLM"/>
<dbReference type="GeneID" id="7447740"/>
<keyword evidence="21" id="KW-1185">Reference proteome</keyword>
<feature type="transmembrane region" description="Helical" evidence="18">
    <location>
        <begin position="252"/>
        <end position="271"/>
    </location>
</feature>
<dbReference type="EMBL" id="DS999440">
    <property type="protein sequence ID" value="EED86276.1"/>
    <property type="molecule type" value="Genomic_DNA"/>
</dbReference>
<accession>B8LEG5</accession>
<organism evidence="20 21">
    <name type="scientific">Thalassiosira pseudonana</name>
    <name type="common">Marine diatom</name>
    <name type="synonym">Cyclotella nana</name>
    <dbReference type="NCBI Taxonomy" id="35128"/>
    <lineage>
        <taxon>Eukaryota</taxon>
        <taxon>Sar</taxon>
        <taxon>Stramenopiles</taxon>
        <taxon>Ochrophyta</taxon>
        <taxon>Bacillariophyta</taxon>
        <taxon>Coscinodiscophyceae</taxon>
        <taxon>Thalassiosirophycidae</taxon>
        <taxon>Thalassiosirales</taxon>
        <taxon>Thalassiosiraceae</taxon>
        <taxon>Thalassiosira</taxon>
    </lineage>
</organism>
<dbReference type="GO" id="GO:0005886">
    <property type="term" value="C:plasma membrane"/>
    <property type="evidence" value="ECO:0000318"/>
    <property type="project" value="GO_Central"/>
</dbReference>
<dbReference type="STRING" id="35128.B8LEG5"/>
<evidence type="ECO:0000256" key="17">
    <source>
        <dbReference type="SAM" id="MobiDB-lite"/>
    </source>
</evidence>
<keyword evidence="12 18" id="KW-1133">Transmembrane helix</keyword>
<reference evidence="20 21" key="1">
    <citation type="journal article" date="2004" name="Science">
        <title>The genome of the diatom Thalassiosira pseudonana: ecology, evolution, and metabolism.</title>
        <authorList>
            <person name="Armbrust E.V."/>
            <person name="Berges J.A."/>
            <person name="Bowler C."/>
            <person name="Green B.R."/>
            <person name="Martinez D."/>
            <person name="Putnam N.H."/>
            <person name="Zhou S."/>
            <person name="Allen A.E."/>
            <person name="Apt K.E."/>
            <person name="Bechner M."/>
            <person name="Brzezinski M.A."/>
            <person name="Chaal B.K."/>
            <person name="Chiovitti A."/>
            <person name="Davis A.K."/>
            <person name="Demarest M.S."/>
            <person name="Detter J.C."/>
            <person name="Glavina T."/>
            <person name="Goodstein D."/>
            <person name="Hadi M.Z."/>
            <person name="Hellsten U."/>
            <person name="Hildebrand M."/>
            <person name="Jenkins B.D."/>
            <person name="Jurka J."/>
            <person name="Kapitonov V.V."/>
            <person name="Kroger N."/>
            <person name="Lau W.W."/>
            <person name="Lane T.W."/>
            <person name="Larimer F.W."/>
            <person name="Lippmeier J.C."/>
            <person name="Lucas S."/>
            <person name="Medina M."/>
            <person name="Montsant A."/>
            <person name="Obornik M."/>
            <person name="Parker M.S."/>
            <person name="Palenik B."/>
            <person name="Pazour G.J."/>
            <person name="Richardson P.M."/>
            <person name="Rynearson T.A."/>
            <person name="Saito M.A."/>
            <person name="Schwartz D.C."/>
            <person name="Thamatrakoln K."/>
            <person name="Valentin K."/>
            <person name="Vardi A."/>
            <person name="Wilkerson F.P."/>
            <person name="Rokhsar D.S."/>
        </authorList>
    </citation>
    <scope>NUCLEOTIDE SEQUENCE [LARGE SCALE GENOMIC DNA]</scope>
    <source>
        <strain evidence="20 21">CCMP1335</strain>
    </source>
</reference>
<feature type="transmembrane region" description="Helical" evidence="18">
    <location>
        <begin position="225"/>
        <end position="246"/>
    </location>
</feature>
<evidence type="ECO:0000256" key="3">
    <source>
        <dbReference type="ARBA" id="ARBA00022448"/>
    </source>
</evidence>
<keyword evidence="4" id="KW-0050">Antiport</keyword>
<evidence type="ECO:0000256" key="4">
    <source>
        <dbReference type="ARBA" id="ARBA00022449"/>
    </source>
</evidence>
<evidence type="ECO:0000256" key="6">
    <source>
        <dbReference type="ARBA" id="ARBA00022568"/>
    </source>
</evidence>
<dbReference type="AlphaFoldDB" id="B8LEG5"/>
<name>B8LEG5_THAPS</name>
<proteinExistence type="inferred from homology"/>
<dbReference type="KEGG" id="tps:THAPSDRAFT_bd1662"/>
<dbReference type="PaxDb" id="35128-Thapsdraft1662"/>
<evidence type="ECO:0000313" key="20">
    <source>
        <dbReference type="EMBL" id="EED86276.1"/>
    </source>
</evidence>
<feature type="transmembrane region" description="Helical" evidence="18">
    <location>
        <begin position="33"/>
        <end position="50"/>
    </location>
</feature>
<dbReference type="GO" id="GO:0070588">
    <property type="term" value="P:calcium ion transmembrane transport"/>
    <property type="evidence" value="ECO:0000318"/>
    <property type="project" value="GO_Central"/>
</dbReference>
<gene>
    <name evidence="20" type="ORF">THAPSDRAFT_bd1662</name>
</gene>
<dbReference type="GO" id="GO:0005262">
    <property type="term" value="F:calcium channel activity"/>
    <property type="evidence" value="ECO:0000318"/>
    <property type="project" value="GO_Central"/>
</dbReference>
<evidence type="ECO:0000256" key="16">
    <source>
        <dbReference type="ARBA" id="ARBA00023201"/>
    </source>
</evidence>
<feature type="domain" description="Sodium/calcium exchanger membrane region" evidence="19">
    <location>
        <begin position="470"/>
        <end position="614"/>
    </location>
</feature>
<keyword evidence="9" id="KW-0106">Calcium</keyword>
<evidence type="ECO:0000313" key="21">
    <source>
        <dbReference type="Proteomes" id="UP000001449"/>
    </source>
</evidence>
<keyword evidence="5" id="KW-0633">Potassium transport</keyword>
<keyword evidence="16" id="KW-0739">Sodium transport</keyword>
<keyword evidence="7 18" id="KW-0812">Transmembrane</keyword>
<dbReference type="FunFam" id="1.20.1420.30:FF:000004">
    <property type="entry name" value="Sodium/potassium/calcium exchanger 2 isoform 1"/>
    <property type="match status" value="1"/>
</dbReference>
<feature type="compositionally biased region" description="Low complexity" evidence="17">
    <location>
        <begin position="391"/>
        <end position="402"/>
    </location>
</feature>
<keyword evidence="3" id="KW-0813">Transport</keyword>
<evidence type="ECO:0000256" key="1">
    <source>
        <dbReference type="ARBA" id="ARBA00004141"/>
    </source>
</evidence>
<sequence>MATNTAEKSTTSRPSQRPFSAGGIHRRKHTHRAIFRSVSFLLLLGGYAVYNGLSGDDGGVGPKTTTAAAAHHRRLQFIDDDHFQSLLQTNQSPRTLQDAASTDNSSSPSCPALETTSPPKAIAYALGTLYMFLALAIVCDEFFVPALEEMSSAHHLNLSMDVAGATLMAAGGSAPELFTSFVGTFQESDIGIGTIVGSAVFNVLFVIGMCTLLSKEVLTLTWWPLFRDSSYYAMGLIVLSILVGVVSAQEVHWWEALLLLALYGGYVLLMAHNRKLYKRLTGKELVLPNEEEQVEGEENGGGHVATANAVENGEAGQINANDNGPTSPTSIAKTPSATRDFRWPGTFRAGVLKLLLHPESYIEKGGIGIVAKIQGDCCSSSILLSSPRTQHSTSSHSFLSLRSRTKNFPNGTSNRRNESSPKSDPSLTNSTQINQGVGAWFKYILVLPLVAALTFTIPDARRPGLGKWCYLSFVLSICWIGIFSYFMVDWAEILGNTIGIPSVVMGYTFLAAGTSVPDLLSSVIVARMGEGDMAVSSSIGSNIFDILVGLPLPWLIFTLWPSTPNVISAKGIWVSIFILIGMLVAIITIVHCQGWKMTRTLGAMMFILYFCFLAQAIIVEYYRDPCF</sequence>
<evidence type="ECO:0000256" key="2">
    <source>
        <dbReference type="ARBA" id="ARBA00005364"/>
    </source>
</evidence>
<feature type="transmembrane region" description="Helical" evidence="18">
    <location>
        <begin position="468"/>
        <end position="487"/>
    </location>
</feature>
<feature type="transmembrane region" description="Helical" evidence="18">
    <location>
        <begin position="121"/>
        <end position="144"/>
    </location>
</feature>
<evidence type="ECO:0000256" key="13">
    <source>
        <dbReference type="ARBA" id="ARBA00023053"/>
    </source>
</evidence>
<feature type="transmembrane region" description="Helical" evidence="18">
    <location>
        <begin position="539"/>
        <end position="560"/>
    </location>
</feature>
<evidence type="ECO:0000256" key="12">
    <source>
        <dbReference type="ARBA" id="ARBA00022989"/>
    </source>
</evidence>
<feature type="region of interest" description="Disordered" evidence="17">
    <location>
        <begin position="315"/>
        <end position="337"/>
    </location>
</feature>
<dbReference type="InterPro" id="IPR004837">
    <property type="entry name" value="NaCa_Exmemb"/>
</dbReference>
<dbReference type="InParanoid" id="B8LEG5"/>